<dbReference type="InterPro" id="IPR036086">
    <property type="entry name" value="ParB/Sulfiredoxin_sf"/>
</dbReference>
<proteinExistence type="predicted"/>
<dbReference type="InterPro" id="IPR003115">
    <property type="entry name" value="ParB_N"/>
</dbReference>
<name>A0A8E0NDQ0_9CAUL</name>
<feature type="domain" description="ParB-like N-terminal" evidence="2">
    <location>
        <begin position="9"/>
        <end position="103"/>
    </location>
</feature>
<dbReference type="SUPFAM" id="SSF109709">
    <property type="entry name" value="KorB DNA-binding domain-like"/>
    <property type="match status" value="1"/>
</dbReference>
<dbReference type="PANTHER" id="PTHR33375">
    <property type="entry name" value="CHROMOSOME-PARTITIONING PROTEIN PARB-RELATED"/>
    <property type="match status" value="1"/>
</dbReference>
<dbReference type="Gene3D" id="1.10.10.2830">
    <property type="match status" value="1"/>
</dbReference>
<dbReference type="SMART" id="SM00470">
    <property type="entry name" value="ParB"/>
    <property type="match status" value="1"/>
</dbReference>
<dbReference type="OrthoDB" id="9813122at2"/>
<accession>A0A8E0NDQ0</accession>
<dbReference type="Gene3D" id="3.90.1530.30">
    <property type="match status" value="1"/>
</dbReference>
<dbReference type="PANTHER" id="PTHR33375:SF7">
    <property type="entry name" value="CHROMOSOME 2-PARTITIONING PROTEIN PARB-RELATED"/>
    <property type="match status" value="1"/>
</dbReference>
<evidence type="ECO:0000256" key="1">
    <source>
        <dbReference type="SAM" id="MobiDB-lite"/>
    </source>
</evidence>
<dbReference type="Pfam" id="PF02195">
    <property type="entry name" value="ParB_N"/>
    <property type="match status" value="1"/>
</dbReference>
<dbReference type="Proteomes" id="UP000016569">
    <property type="component" value="Unassembled WGS sequence"/>
</dbReference>
<dbReference type="InterPro" id="IPR050336">
    <property type="entry name" value="Chromosome_partition/occlusion"/>
</dbReference>
<dbReference type="SUPFAM" id="SSF110849">
    <property type="entry name" value="ParB/Sulfiredoxin"/>
    <property type="match status" value="1"/>
</dbReference>
<evidence type="ECO:0000259" key="2">
    <source>
        <dbReference type="SMART" id="SM00470"/>
    </source>
</evidence>
<gene>
    <name evidence="3" type="ORF">MBEBAB_2763</name>
</gene>
<protein>
    <submittedName>
        <fullName evidence="3">Chromosome (Plasmid) partitioning protein ParB / stage 0 sporulation protein J</fullName>
    </submittedName>
</protein>
<dbReference type="GO" id="GO:0005694">
    <property type="term" value="C:chromosome"/>
    <property type="evidence" value="ECO:0007669"/>
    <property type="project" value="TreeGrafter"/>
</dbReference>
<dbReference type="RefSeq" id="WP_021698607.1">
    <property type="nucleotide sequence ID" value="NZ_BATC01000081.1"/>
</dbReference>
<reference evidence="4" key="1">
    <citation type="journal article" date="2013" name="Genome Announc.">
        <title>Draft Genome Sequence of the Dimorphic Prosthecate Bacterium Brevundimonas abyssalis TAR-001T.</title>
        <authorList>
            <person name="Tsubouchi T."/>
            <person name="Nishi S."/>
            <person name="Usui K."/>
            <person name="Shimane Y."/>
            <person name="Takaki Y."/>
            <person name="Maruyama T."/>
            <person name="Hatada Y."/>
        </authorList>
    </citation>
    <scope>NUCLEOTIDE SEQUENCE [LARGE SCALE GENOMIC DNA]</scope>
    <source>
        <strain evidence="4">TAR-001</strain>
    </source>
</reference>
<keyword evidence="4" id="KW-1185">Reference proteome</keyword>
<evidence type="ECO:0000313" key="4">
    <source>
        <dbReference type="Proteomes" id="UP000016569"/>
    </source>
</evidence>
<dbReference type="EMBL" id="BATC01000081">
    <property type="protein sequence ID" value="GAD60513.1"/>
    <property type="molecule type" value="Genomic_DNA"/>
</dbReference>
<comment type="caution">
    <text evidence="3">The sequence shown here is derived from an EMBL/GenBank/DDBJ whole genome shotgun (WGS) entry which is preliminary data.</text>
</comment>
<dbReference type="GO" id="GO:0007059">
    <property type="term" value="P:chromosome segregation"/>
    <property type="evidence" value="ECO:0007669"/>
    <property type="project" value="TreeGrafter"/>
</dbReference>
<dbReference type="AlphaFoldDB" id="A0A8E0NDQ0"/>
<organism evidence="3 4">
    <name type="scientific">Brevundimonas abyssalis TAR-001</name>
    <dbReference type="NCBI Taxonomy" id="1391729"/>
    <lineage>
        <taxon>Bacteria</taxon>
        <taxon>Pseudomonadati</taxon>
        <taxon>Pseudomonadota</taxon>
        <taxon>Alphaproteobacteria</taxon>
        <taxon>Caulobacterales</taxon>
        <taxon>Caulobacteraceae</taxon>
        <taxon>Brevundimonas</taxon>
    </lineage>
</organism>
<sequence length="606" mass="66283">MKLAHYDQGKLSISKANMHYGKKAPDVSHILPSIRERGVIVPLIVRPVEGGEPDQGEIVAGARRWTANAIVLDEGVDHGPLPCAVMEPGDDAAAIEASLLENFARRDADEVTEWHTFTRLVKEGRTVEQIGQTFGMTNLQVRQVLALGNLLPRVRSLYSQKAIDVPTIRHLTLASKARQKEWLALYGDPEQYAPTGSQLKAWLFGGQSIPTTVAIFDLAAYPGRITTDLFGEDGYFEDPDLFWTEQNRAVAALRDRYLEDGWNAVEVKDVGDYFHSYDHEKTPKDRGGRVYISVTGRGEVNVHEGWLTGKEARRARADAARAAQTEEDRAAARAGRPETTSSLQAYIDLHRHAAVRAVMADHPGVAFRLMVAHAVTSAGLWTVKVEDQRARNEAVTESVETSAAETRFDARRREALALLKRSPDDPTVILGGYYNDEEDAAAVFARLLALTDAEVMTVAAVVMGESLAAGGEAVEAVGAYLKPDMAELWTADDVFFDLIRDREVANAMLKDVGGKPVADGNVTEKVRTQLGIIRDHLAGTGDRPKVEGWTPKWLAFPPAAYAGRPFPTLDSHKAVQPLLRRVRRPAVPAPAEPASAPDTPDFAIAA</sequence>
<feature type="region of interest" description="Disordered" evidence="1">
    <location>
        <begin position="585"/>
        <end position="606"/>
    </location>
</feature>
<evidence type="ECO:0000313" key="3">
    <source>
        <dbReference type="EMBL" id="GAD60513.1"/>
    </source>
</evidence>